<gene>
    <name evidence="4" type="ORF">CLV40_109201</name>
</gene>
<dbReference type="InterPro" id="IPR051601">
    <property type="entry name" value="Serine_prot/Carboxylest_S33"/>
</dbReference>
<accession>A0A2S6GNR0</accession>
<dbReference type="RefSeq" id="WP_104480285.1">
    <property type="nucleotide sequence ID" value="NZ_CP154825.1"/>
</dbReference>
<dbReference type="InterPro" id="IPR029058">
    <property type="entry name" value="AB_hydrolase_fold"/>
</dbReference>
<keyword evidence="2 4" id="KW-0378">Hydrolase</keyword>
<dbReference type="PANTHER" id="PTHR43248:SF2">
    <property type="entry name" value="PROLYL AMINOPEPTIDASE"/>
    <property type="match status" value="1"/>
</dbReference>
<reference evidence="4 5" key="1">
    <citation type="submission" date="2018-02" db="EMBL/GenBank/DDBJ databases">
        <title>Genomic Encyclopedia of Archaeal and Bacterial Type Strains, Phase II (KMG-II): from individual species to whole genera.</title>
        <authorList>
            <person name="Goeker M."/>
        </authorList>
    </citation>
    <scope>NUCLEOTIDE SEQUENCE [LARGE SCALE GENOMIC DNA]</scope>
    <source>
        <strain evidence="4 5">YU 961-1</strain>
    </source>
</reference>
<dbReference type="SUPFAM" id="SSF53474">
    <property type="entry name" value="alpha/beta-Hydrolases"/>
    <property type="match status" value="1"/>
</dbReference>
<dbReference type="GO" id="GO:0006508">
    <property type="term" value="P:proteolysis"/>
    <property type="evidence" value="ECO:0007669"/>
    <property type="project" value="InterPro"/>
</dbReference>
<dbReference type="EMBL" id="PTIX01000009">
    <property type="protein sequence ID" value="PPK66816.1"/>
    <property type="molecule type" value="Genomic_DNA"/>
</dbReference>
<protein>
    <submittedName>
        <fullName evidence="4">Alpha/beta hydrolase family protein</fullName>
    </submittedName>
</protein>
<evidence type="ECO:0000256" key="1">
    <source>
        <dbReference type="ARBA" id="ARBA00010088"/>
    </source>
</evidence>
<dbReference type="Proteomes" id="UP000239203">
    <property type="component" value="Unassembled WGS sequence"/>
</dbReference>
<evidence type="ECO:0000313" key="5">
    <source>
        <dbReference type="Proteomes" id="UP000239203"/>
    </source>
</evidence>
<dbReference type="PRINTS" id="PR00793">
    <property type="entry name" value="PROAMNOPTASE"/>
</dbReference>
<dbReference type="GO" id="GO:0004177">
    <property type="term" value="F:aminopeptidase activity"/>
    <property type="evidence" value="ECO:0007669"/>
    <property type="project" value="UniProtKB-EC"/>
</dbReference>
<comment type="similarity">
    <text evidence="1">Belongs to the peptidase S33 family.</text>
</comment>
<proteinExistence type="inferred from homology"/>
<dbReference type="InterPro" id="IPR000073">
    <property type="entry name" value="AB_hydrolase_1"/>
</dbReference>
<feature type="domain" description="AB hydrolase-1" evidence="3">
    <location>
        <begin position="46"/>
        <end position="233"/>
    </location>
</feature>
<evidence type="ECO:0000259" key="3">
    <source>
        <dbReference type="Pfam" id="PF00561"/>
    </source>
</evidence>
<dbReference type="AlphaFoldDB" id="A0A2S6GNR0"/>
<organism evidence="4 5">
    <name type="scientific">Actinokineospora auranticolor</name>
    <dbReference type="NCBI Taxonomy" id="155976"/>
    <lineage>
        <taxon>Bacteria</taxon>
        <taxon>Bacillati</taxon>
        <taxon>Actinomycetota</taxon>
        <taxon>Actinomycetes</taxon>
        <taxon>Pseudonocardiales</taxon>
        <taxon>Pseudonocardiaceae</taxon>
        <taxon>Actinokineospora</taxon>
    </lineage>
</organism>
<dbReference type="OrthoDB" id="9796770at2"/>
<dbReference type="InterPro" id="IPR002410">
    <property type="entry name" value="Peptidase_S33"/>
</dbReference>
<name>A0A2S6GNR0_9PSEU</name>
<evidence type="ECO:0000313" key="4">
    <source>
        <dbReference type="EMBL" id="PPK66816.1"/>
    </source>
</evidence>
<keyword evidence="5" id="KW-1185">Reference proteome</keyword>
<evidence type="ECO:0000256" key="2">
    <source>
        <dbReference type="ARBA" id="ARBA00022801"/>
    </source>
</evidence>
<comment type="caution">
    <text evidence="4">The sequence shown here is derived from an EMBL/GenBank/DDBJ whole genome shotgun (WGS) entry which is preliminary data.</text>
</comment>
<dbReference type="Pfam" id="PF00561">
    <property type="entry name" value="Abhydrolase_1"/>
    <property type="match status" value="1"/>
</dbReference>
<dbReference type="PANTHER" id="PTHR43248">
    <property type="entry name" value="2-SUCCINYL-6-HYDROXY-2,4-CYCLOHEXADIENE-1-CARBOXYLATE SYNTHASE"/>
    <property type="match status" value="1"/>
</dbReference>
<dbReference type="Gene3D" id="3.40.50.1820">
    <property type="entry name" value="alpha/beta hydrolase"/>
    <property type="match status" value="1"/>
</dbReference>
<sequence length="429" mass="47130">MSEPATRDRFWLSDHTFTVPLDHADPDGPTIEVYGREVRRDREERPWLLYLNGGPGFSSPRPLGGEGWLRRALADYRVLLLDQRGTGRSTPVTRNTLARLGSPARQAEYLTRFRADSIVRDAELVRKALSVDQWSVLGQSFGGYCAVTYLSFAPEGLKEVLITGGVPGLGVTADDVYRRLFATVVDRNAAHYERFPEDVDRARRVVDHLRANDIRLPSGRALTTTTFQSLGSQLGSETGSTRLHYLLESPFDGPDLSDAFLVEVERELGWTATYPLYSVLHEASYADGPGATAWSGSRIRAEFTGFGVDDPGPPLFTGEVIDPAVFDTDPALVPFREAAHLLARKDDWPPLYDAAQLRANRVPVAAAVYRDDMYVDRELSLETARTIAGARPWLTAEWGHDGLRASNGAVLDRLIGLVVKPAGGPGPAG</sequence>